<dbReference type="EMBL" id="JPHZ01000035">
    <property type="protein sequence ID" value="KLT84385.1"/>
    <property type="molecule type" value="Genomic_DNA"/>
</dbReference>
<accession>A0A0J0ZQU6</accession>
<organism evidence="2 3">
    <name type="scientific">Acinetobacter baumannii MRSN 3527</name>
    <dbReference type="NCBI Taxonomy" id="1409923"/>
    <lineage>
        <taxon>Bacteria</taxon>
        <taxon>Pseudomonadati</taxon>
        <taxon>Pseudomonadota</taxon>
        <taxon>Gammaproteobacteria</taxon>
        <taxon>Moraxellales</taxon>
        <taxon>Moraxellaceae</taxon>
        <taxon>Acinetobacter</taxon>
        <taxon>Acinetobacter calcoaceticus/baumannii complex</taxon>
    </lineage>
</organism>
<dbReference type="Proteomes" id="UP000036122">
    <property type="component" value="Unassembled WGS sequence"/>
</dbReference>
<evidence type="ECO:0000313" key="3">
    <source>
        <dbReference type="Proteomes" id="UP000036122"/>
    </source>
</evidence>
<protein>
    <submittedName>
        <fullName evidence="2">Uncharacterized protein</fullName>
    </submittedName>
</protein>
<gene>
    <name evidence="2" type="ORF">T630_2877</name>
</gene>
<evidence type="ECO:0000313" key="2">
    <source>
        <dbReference type="EMBL" id="KLT84385.1"/>
    </source>
</evidence>
<dbReference type="AlphaFoldDB" id="A0A0J0ZQU6"/>
<name>A0A0J0ZQU6_ACIBA</name>
<proteinExistence type="predicted"/>
<sequence length="160" mass="18638">MDKFMLEPLQESYSFTPGNNIREQENEGGPPRQSPFFVGAVHRVGVTVYLENDEDRQYFWAFWRLKQRKPENWLWNLALDEGIREDCECRFAYDVLPSESSRNGQAVKMSFQVIVKPIKRSADLDRNIVNVRQGIESNEVIDDIEKVPNEWLSDALGVNQ</sequence>
<reference evidence="2 3" key="1">
    <citation type="submission" date="2014-07" db="EMBL/GenBank/DDBJ databases">
        <authorList>
            <person name="Harkins D.M."/>
            <person name="Lesho E."/>
            <person name="Waterman P.E."/>
            <person name="Chan A."/>
            <person name="Fouts D.E."/>
        </authorList>
    </citation>
    <scope>NUCLEOTIDE SEQUENCE [LARGE SCALE GENOMIC DNA]</scope>
    <source>
        <strain evidence="2 3">MRSN 3527</strain>
    </source>
</reference>
<comment type="caution">
    <text evidence="2">The sequence shown here is derived from an EMBL/GenBank/DDBJ whole genome shotgun (WGS) entry which is preliminary data.</text>
</comment>
<evidence type="ECO:0000256" key="1">
    <source>
        <dbReference type="SAM" id="MobiDB-lite"/>
    </source>
</evidence>
<dbReference type="RefSeq" id="WP_000357174.1">
    <property type="nucleotide sequence ID" value="NZ_JPHZ01000035.1"/>
</dbReference>
<feature type="region of interest" description="Disordered" evidence="1">
    <location>
        <begin position="13"/>
        <end position="34"/>
    </location>
</feature>
<dbReference type="PATRIC" id="fig|1409923.3.peg.3934"/>